<feature type="region of interest" description="Disordered" evidence="8">
    <location>
        <begin position="39"/>
        <end position="58"/>
    </location>
</feature>
<dbReference type="Pfam" id="PF04879">
    <property type="entry name" value="Molybdop_Fe4S4"/>
    <property type="match status" value="1"/>
</dbReference>
<dbReference type="GO" id="GO:0051536">
    <property type="term" value="F:iron-sulfur cluster binding"/>
    <property type="evidence" value="ECO:0007669"/>
    <property type="project" value="UniProtKB-KW"/>
</dbReference>
<dbReference type="InterPro" id="IPR006657">
    <property type="entry name" value="MoPterin_dinucl-bd_dom"/>
</dbReference>
<evidence type="ECO:0000256" key="7">
    <source>
        <dbReference type="ARBA" id="ARBA00023014"/>
    </source>
</evidence>
<evidence type="ECO:0000313" key="13">
    <source>
        <dbReference type="Proteomes" id="UP000295122"/>
    </source>
</evidence>
<dbReference type="InterPro" id="IPR017938">
    <property type="entry name" value="Riboflavin_synthase-like_b-brl"/>
</dbReference>
<organism evidence="12 13">
    <name type="scientific">Enterovirga rhinocerotis</name>
    <dbReference type="NCBI Taxonomy" id="1339210"/>
    <lineage>
        <taxon>Bacteria</taxon>
        <taxon>Pseudomonadati</taxon>
        <taxon>Pseudomonadota</taxon>
        <taxon>Alphaproteobacteria</taxon>
        <taxon>Hyphomicrobiales</taxon>
        <taxon>Methylobacteriaceae</taxon>
        <taxon>Enterovirga</taxon>
    </lineage>
</organism>
<dbReference type="InterPro" id="IPR039261">
    <property type="entry name" value="FNR_nucleotide-bd"/>
</dbReference>
<dbReference type="InterPro" id="IPR001433">
    <property type="entry name" value="OxRdtase_FAD/NAD-bd"/>
</dbReference>
<dbReference type="Gene3D" id="3.10.20.30">
    <property type="match status" value="1"/>
</dbReference>
<dbReference type="InterPro" id="IPR037949">
    <property type="entry name" value="MopB_CT_Acetylene-hydratase"/>
</dbReference>
<evidence type="ECO:0000259" key="11">
    <source>
        <dbReference type="PROSITE" id="PS51669"/>
    </source>
</evidence>
<dbReference type="Gene3D" id="3.40.50.740">
    <property type="match status" value="2"/>
</dbReference>
<feature type="domain" description="4Fe-4S Mo/W bis-MGD-type" evidence="11">
    <location>
        <begin position="12"/>
        <end position="67"/>
    </location>
</feature>
<dbReference type="InterPro" id="IPR012675">
    <property type="entry name" value="Beta-grasp_dom_sf"/>
</dbReference>
<dbReference type="PRINTS" id="PR00371">
    <property type="entry name" value="FPNCR"/>
</dbReference>
<dbReference type="EMBL" id="SNZR01000011">
    <property type="protein sequence ID" value="TDR93113.1"/>
    <property type="molecule type" value="Genomic_DNA"/>
</dbReference>
<evidence type="ECO:0000256" key="1">
    <source>
        <dbReference type="ARBA" id="ARBA00001942"/>
    </source>
</evidence>
<dbReference type="InterPro" id="IPR006656">
    <property type="entry name" value="Mopterin_OxRdtase"/>
</dbReference>
<dbReference type="Gene3D" id="3.30.2070.10">
    <property type="entry name" value="Formate dehydrogenase/DMSO reductase"/>
    <property type="match status" value="1"/>
</dbReference>
<feature type="domain" description="2Fe-2S ferredoxin-type" evidence="9">
    <location>
        <begin position="1075"/>
        <end position="1155"/>
    </location>
</feature>
<reference evidence="12 13" key="1">
    <citation type="submission" date="2019-03" db="EMBL/GenBank/DDBJ databases">
        <title>Genomic Encyclopedia of Type Strains, Phase IV (KMG-IV): sequencing the most valuable type-strain genomes for metagenomic binning, comparative biology and taxonomic classification.</title>
        <authorList>
            <person name="Goeker M."/>
        </authorList>
    </citation>
    <scope>NUCLEOTIDE SEQUENCE [LARGE SCALE GENOMIC DNA]</scope>
    <source>
        <strain evidence="12 13">DSM 25903</strain>
    </source>
</reference>
<comment type="similarity">
    <text evidence="2">Belongs to the prokaryotic molybdopterin-containing oxidoreductase family.</text>
</comment>
<dbReference type="PANTHER" id="PTHR43742">
    <property type="entry name" value="TRIMETHYLAMINE-N-OXIDE REDUCTASE"/>
    <property type="match status" value="1"/>
</dbReference>
<evidence type="ECO:0000313" key="12">
    <source>
        <dbReference type="EMBL" id="TDR93113.1"/>
    </source>
</evidence>
<dbReference type="Gene3D" id="3.40.228.10">
    <property type="entry name" value="Dimethylsulfoxide Reductase, domain 2"/>
    <property type="match status" value="2"/>
</dbReference>
<protein>
    <submittedName>
        <fullName evidence="12">2Fe-2S iron-sulfur cluster protein</fullName>
    </submittedName>
</protein>
<dbReference type="InterPro" id="IPR017927">
    <property type="entry name" value="FAD-bd_FR_type"/>
</dbReference>
<evidence type="ECO:0000256" key="4">
    <source>
        <dbReference type="ARBA" id="ARBA00022723"/>
    </source>
</evidence>
<dbReference type="PANTHER" id="PTHR43742:SF6">
    <property type="entry name" value="OXIDOREDUCTASE YYAE-RELATED"/>
    <property type="match status" value="1"/>
</dbReference>
<evidence type="ECO:0000256" key="8">
    <source>
        <dbReference type="SAM" id="MobiDB-lite"/>
    </source>
</evidence>
<evidence type="ECO:0000259" key="9">
    <source>
        <dbReference type="PROSITE" id="PS51085"/>
    </source>
</evidence>
<dbReference type="InterPro" id="IPR001709">
    <property type="entry name" value="Flavoprot_Pyr_Nucl_cyt_Rdtase"/>
</dbReference>
<feature type="domain" description="FAD-binding FR-type" evidence="10">
    <location>
        <begin position="809"/>
        <end position="925"/>
    </location>
</feature>
<dbReference type="CDD" id="cd06184">
    <property type="entry name" value="flavohem_like_fad_nad_binding"/>
    <property type="match status" value="1"/>
</dbReference>
<sequence length="1155" mass="123960">MTTQGETTGPGRREVRGWCALCRSRCGSISVVENGRLAEVRPDPDHPTGGALCPKGRAGPEIVHSTRRILTPLRRTRPKTDPDPGWEPIGWDEALDTAARALDAARREIGPEAVGFAVTTPSATGMADGLDWVDRFIRLFGSPNNVYGTEVCNWHKDHTHAHTFGCGIPVAQYAKARLIMLWGHNPSNVWLAQASKIAEGRRAGARIIVIDPRRSAHAADADLWLQVRPGTDAALALGLSHLLLARERYDDTFVRAWTNAPLLVREDDGGFLRASDLADGREDAEGFVAWDGERGAAVAVDTRFPTERPGRFALDGSVVVATRAGPVACRPAFAHFREACRPYDPATVERITGIPAADIARAADVLAEAGRDVAYHGWTGVGQHANASQTDRAMATLYALTGAFDTERGNLRVAKQPAAPLSSVDQLTPEQRGKALGLDKLPLGPPSMGWIIGSDLYDAVLDEKPYPVRALVAFGSNLLLSQPDAGRARAALERLPFHLHCDIFHSPTSAYADIVLPVATPWEREALRFGFELTPESEEIVALRPAVLPAAGESRSDIAIVLGLAERLGMADEFFGGDVEAGWDHMLAPLGLSVADLRRHGGSVRAPLRTTPERHAGPAGPGAAAGAVRGFDTETRRVELYSAELLRHGYSPLPVHVEPALGRAASPAYPLTLVSAKTGHFCHSQHRGIASLRRRSPDPVVELHPDLARSRGIVDGDWARIATRVGEARFRARIEPSLRPDTVVAQNGWWQACPDLGLPGYAPLGRNGSNFNALIGPEAAARDPISGAPALRSFACDIRRDEAIAASWDGFRRLRVAAVEPEADGAVSLALVAEDGALLPGFRPGQYLPLRVRPDEGGQPLLRSYSLVGAAEEDGTPAYRITVKRIEADALRAIEAGRASTALTRHVAAGDFVEARMPAGRFVLPVAADFPVVLIAAGIGITPFRSYLETLLRSEHRPEVLLLHGSRDGDRHVFREELAALAAAMPELVVVNAYSRPTASDRIGADFEVAGRVSADLVPDDLIARRARFYLCGPEAMMREATDGLRRRGVFPFEIFREAFTAADMPSGRAAMVSHPVRFARSGREAVWTPAAGSLLDFADGLGLDLPAGCRVGQCESCLVPLVSGSVAVLADTEIEADCCLTCRSVPTSALVLDA</sequence>
<dbReference type="Pfam" id="PF00111">
    <property type="entry name" value="Fer2"/>
    <property type="match status" value="1"/>
</dbReference>
<dbReference type="Gene3D" id="2.40.40.20">
    <property type="match status" value="1"/>
</dbReference>
<dbReference type="AlphaFoldDB" id="A0A4R7C506"/>
<dbReference type="Pfam" id="PF00384">
    <property type="entry name" value="Molybdopterin"/>
    <property type="match status" value="1"/>
</dbReference>
<accession>A0A4R7C506</accession>
<dbReference type="InterPro" id="IPR001041">
    <property type="entry name" value="2Fe-2S_ferredoxin-type"/>
</dbReference>
<keyword evidence="6" id="KW-0408">Iron</keyword>
<dbReference type="PROSITE" id="PS51669">
    <property type="entry name" value="4FE4S_MOW_BIS_MGD"/>
    <property type="match status" value="1"/>
</dbReference>
<comment type="caution">
    <text evidence="12">The sequence shown here is derived from an EMBL/GenBank/DDBJ whole genome shotgun (WGS) entry which is preliminary data.</text>
</comment>
<keyword evidence="13" id="KW-1185">Reference proteome</keyword>
<dbReference type="SUPFAM" id="SSF52343">
    <property type="entry name" value="Ferredoxin reductase-like, C-terminal NADP-linked domain"/>
    <property type="match status" value="1"/>
</dbReference>
<keyword evidence="7" id="KW-0411">Iron-sulfur</keyword>
<keyword evidence="3" id="KW-0500">Molybdenum</keyword>
<feature type="region of interest" description="Disordered" evidence="8">
    <location>
        <begin position="605"/>
        <end position="628"/>
    </location>
</feature>
<evidence type="ECO:0000259" key="10">
    <source>
        <dbReference type="PROSITE" id="PS51384"/>
    </source>
</evidence>
<dbReference type="GO" id="GO:0046872">
    <property type="term" value="F:metal ion binding"/>
    <property type="evidence" value="ECO:0007669"/>
    <property type="project" value="UniProtKB-KW"/>
</dbReference>
<evidence type="ECO:0000256" key="2">
    <source>
        <dbReference type="ARBA" id="ARBA00010312"/>
    </source>
</evidence>
<dbReference type="Gene3D" id="2.40.30.10">
    <property type="entry name" value="Translation factors"/>
    <property type="match status" value="1"/>
</dbReference>
<dbReference type="Gene3D" id="2.20.25.90">
    <property type="entry name" value="ADC-like domains"/>
    <property type="match status" value="1"/>
</dbReference>
<dbReference type="GO" id="GO:0043546">
    <property type="term" value="F:molybdopterin cofactor binding"/>
    <property type="evidence" value="ECO:0007669"/>
    <property type="project" value="InterPro"/>
</dbReference>
<dbReference type="Pfam" id="PF00175">
    <property type="entry name" value="NAD_binding_1"/>
    <property type="match status" value="1"/>
</dbReference>
<dbReference type="GO" id="GO:0018818">
    <property type="term" value="F:acetylene hydratase activity"/>
    <property type="evidence" value="ECO:0007669"/>
    <property type="project" value="InterPro"/>
</dbReference>
<dbReference type="Proteomes" id="UP000295122">
    <property type="component" value="Unassembled WGS sequence"/>
</dbReference>
<dbReference type="SMART" id="SM00926">
    <property type="entry name" value="Molybdop_Fe4S4"/>
    <property type="match status" value="1"/>
</dbReference>
<evidence type="ECO:0000256" key="3">
    <source>
        <dbReference type="ARBA" id="ARBA00022505"/>
    </source>
</evidence>
<dbReference type="SUPFAM" id="SSF50692">
    <property type="entry name" value="ADC-like"/>
    <property type="match status" value="1"/>
</dbReference>
<dbReference type="OrthoDB" id="9810782at2"/>
<dbReference type="SUPFAM" id="SSF54292">
    <property type="entry name" value="2Fe-2S ferredoxin-like"/>
    <property type="match status" value="1"/>
</dbReference>
<keyword evidence="4" id="KW-0479">Metal-binding</keyword>
<dbReference type="CDD" id="cd02781">
    <property type="entry name" value="MopB_CT_Acetylene-hydratase"/>
    <property type="match status" value="1"/>
</dbReference>
<dbReference type="Pfam" id="PF01568">
    <property type="entry name" value="Molydop_binding"/>
    <property type="match status" value="1"/>
</dbReference>
<proteinExistence type="inferred from homology"/>
<dbReference type="Gene3D" id="3.40.50.80">
    <property type="entry name" value="Nucleotide-binding domain of ferredoxin-NADP reductase (FNR) module"/>
    <property type="match status" value="1"/>
</dbReference>
<evidence type="ECO:0000256" key="5">
    <source>
        <dbReference type="ARBA" id="ARBA00023002"/>
    </source>
</evidence>
<dbReference type="InterPro" id="IPR050612">
    <property type="entry name" value="Prok_Mopterin_Oxidored"/>
</dbReference>
<dbReference type="InterPro" id="IPR036010">
    <property type="entry name" value="2Fe-2S_ferredoxin-like_sf"/>
</dbReference>
<dbReference type="SUPFAM" id="SSF63380">
    <property type="entry name" value="Riboflavin synthase domain-like"/>
    <property type="match status" value="1"/>
</dbReference>
<comment type="cofactor">
    <cofactor evidence="1">
        <name>Mo-bis(molybdopterin guanine dinucleotide)</name>
        <dbReference type="ChEBI" id="CHEBI:60539"/>
    </cofactor>
</comment>
<gene>
    <name evidence="12" type="ORF">EV668_0367</name>
</gene>
<feature type="compositionally biased region" description="Low complexity" evidence="8">
    <location>
        <begin position="617"/>
        <end position="627"/>
    </location>
</feature>
<dbReference type="RefSeq" id="WP_133768141.1">
    <property type="nucleotide sequence ID" value="NZ_SNZR01000011.1"/>
</dbReference>
<dbReference type="PROSITE" id="PS00490">
    <property type="entry name" value="MOLYBDOPTERIN_PROK_2"/>
    <property type="match status" value="1"/>
</dbReference>
<dbReference type="SUPFAM" id="SSF53706">
    <property type="entry name" value="Formate dehydrogenase/DMSO reductase, domains 1-3"/>
    <property type="match status" value="1"/>
</dbReference>
<dbReference type="CDD" id="cd00207">
    <property type="entry name" value="fer2"/>
    <property type="match status" value="1"/>
</dbReference>
<dbReference type="InterPro" id="IPR009010">
    <property type="entry name" value="Asp_de-COase-like_dom_sf"/>
</dbReference>
<dbReference type="PROSITE" id="PS51384">
    <property type="entry name" value="FAD_FR"/>
    <property type="match status" value="1"/>
</dbReference>
<dbReference type="InterPro" id="IPR006655">
    <property type="entry name" value="Mopterin_OxRdtase_prok_CS"/>
</dbReference>
<keyword evidence="5" id="KW-0560">Oxidoreductase</keyword>
<dbReference type="GO" id="GO:0016491">
    <property type="term" value="F:oxidoreductase activity"/>
    <property type="evidence" value="ECO:0007669"/>
    <property type="project" value="UniProtKB-KW"/>
</dbReference>
<dbReference type="PROSITE" id="PS51085">
    <property type="entry name" value="2FE2S_FER_2"/>
    <property type="match status" value="1"/>
</dbReference>
<name>A0A4R7C506_9HYPH</name>
<dbReference type="InterPro" id="IPR006963">
    <property type="entry name" value="Mopterin_OxRdtase_4Fe-4S_dom"/>
</dbReference>
<evidence type="ECO:0000256" key="6">
    <source>
        <dbReference type="ARBA" id="ARBA00023004"/>
    </source>
</evidence>